<sequence length="135" mass="14653">MPFLELHVRSLVISGWPTFPRFLAQKRLPLVGFAEKVCCDSGSSQALFSQISFAGVTIAILNSLPDKRQVPRGAPVLAAEVGSEAAFADGWRRCCHLSGAGAVAAVQHAQTERSFRAVAEAWWVRIGFCRGLQQI</sequence>
<evidence type="ECO:0000313" key="2">
    <source>
        <dbReference type="Proteomes" id="UP001066276"/>
    </source>
</evidence>
<comment type="caution">
    <text evidence="1">The sequence shown here is derived from an EMBL/GenBank/DDBJ whole genome shotgun (WGS) entry which is preliminary data.</text>
</comment>
<reference evidence="1" key="1">
    <citation type="journal article" date="2022" name="bioRxiv">
        <title>Sequencing and chromosome-scale assembly of the giantPleurodeles waltlgenome.</title>
        <authorList>
            <person name="Brown T."/>
            <person name="Elewa A."/>
            <person name="Iarovenko S."/>
            <person name="Subramanian E."/>
            <person name="Araus A.J."/>
            <person name="Petzold A."/>
            <person name="Susuki M."/>
            <person name="Suzuki K.-i.T."/>
            <person name="Hayashi T."/>
            <person name="Toyoda A."/>
            <person name="Oliveira C."/>
            <person name="Osipova E."/>
            <person name="Leigh N.D."/>
            <person name="Simon A."/>
            <person name="Yun M.H."/>
        </authorList>
    </citation>
    <scope>NUCLEOTIDE SEQUENCE</scope>
    <source>
        <strain evidence="1">20211129_DDA</strain>
        <tissue evidence="1">Liver</tissue>
    </source>
</reference>
<organism evidence="1 2">
    <name type="scientific">Pleurodeles waltl</name>
    <name type="common">Iberian ribbed newt</name>
    <dbReference type="NCBI Taxonomy" id="8319"/>
    <lineage>
        <taxon>Eukaryota</taxon>
        <taxon>Metazoa</taxon>
        <taxon>Chordata</taxon>
        <taxon>Craniata</taxon>
        <taxon>Vertebrata</taxon>
        <taxon>Euteleostomi</taxon>
        <taxon>Amphibia</taxon>
        <taxon>Batrachia</taxon>
        <taxon>Caudata</taxon>
        <taxon>Salamandroidea</taxon>
        <taxon>Salamandridae</taxon>
        <taxon>Pleurodelinae</taxon>
        <taxon>Pleurodeles</taxon>
    </lineage>
</organism>
<dbReference type="EMBL" id="JANPWB010000006">
    <property type="protein sequence ID" value="KAJ1177011.1"/>
    <property type="molecule type" value="Genomic_DNA"/>
</dbReference>
<evidence type="ECO:0000313" key="1">
    <source>
        <dbReference type="EMBL" id="KAJ1177011.1"/>
    </source>
</evidence>
<accession>A0AAV7TLI2</accession>
<dbReference type="AlphaFoldDB" id="A0AAV7TLI2"/>
<dbReference type="Proteomes" id="UP001066276">
    <property type="component" value="Chromosome 3_2"/>
</dbReference>
<keyword evidence="2" id="KW-1185">Reference proteome</keyword>
<protein>
    <submittedName>
        <fullName evidence="1">Uncharacterized protein</fullName>
    </submittedName>
</protein>
<proteinExistence type="predicted"/>
<gene>
    <name evidence="1" type="ORF">NDU88_002277</name>
</gene>
<name>A0AAV7TLI2_PLEWA</name>